<accession>A0ACB8UI76</accession>
<organism evidence="1 2">
    <name type="scientific">Irpex rosettiformis</name>
    <dbReference type="NCBI Taxonomy" id="378272"/>
    <lineage>
        <taxon>Eukaryota</taxon>
        <taxon>Fungi</taxon>
        <taxon>Dikarya</taxon>
        <taxon>Basidiomycota</taxon>
        <taxon>Agaricomycotina</taxon>
        <taxon>Agaricomycetes</taxon>
        <taxon>Polyporales</taxon>
        <taxon>Irpicaceae</taxon>
        <taxon>Irpex</taxon>
    </lineage>
</organism>
<comment type="caution">
    <text evidence="1">The sequence shown here is derived from an EMBL/GenBank/DDBJ whole genome shotgun (WGS) entry which is preliminary data.</text>
</comment>
<evidence type="ECO:0000313" key="1">
    <source>
        <dbReference type="EMBL" id="KAI0094068.1"/>
    </source>
</evidence>
<dbReference type="Proteomes" id="UP001055072">
    <property type="component" value="Unassembled WGS sequence"/>
</dbReference>
<gene>
    <name evidence="1" type="ORF">BDY19DRAFT_989576</name>
</gene>
<keyword evidence="2" id="KW-1185">Reference proteome</keyword>
<evidence type="ECO:0000313" key="2">
    <source>
        <dbReference type="Proteomes" id="UP001055072"/>
    </source>
</evidence>
<proteinExistence type="predicted"/>
<dbReference type="EMBL" id="MU274901">
    <property type="protein sequence ID" value="KAI0094068.1"/>
    <property type="molecule type" value="Genomic_DNA"/>
</dbReference>
<protein>
    <submittedName>
        <fullName evidence="1">Kinase-like domain-containing protein</fullName>
    </submittedName>
</protein>
<sequence>MTPGVVATLPRTGKMWLYHENVRRVLFPVHSASNAGISHHSNGIRSSPDYTPVFKIPKNLYQLMELGHLGSLTSIIKQQEPPDTSICQFYFANLVSAIEFLHGQGWIHCDVKPDNLVIETRNRNMRLGTVAYSCPEVLQDCMEPQYLEEMDPGWGAGCVLYEMATGKAAFRTLKYPVPKDTGGRESELEERVMGATFYWQRGLEIDSQIKDLVNGMRFAGTDGQRTSAGRYQNVKLRTHPFIKTFPWEELNERKLVAPFASEGIPDVSSCTRKCSHAEPLHYC</sequence>
<reference evidence="1" key="1">
    <citation type="journal article" date="2021" name="Environ. Microbiol.">
        <title>Gene family expansions and transcriptome signatures uncover fungal adaptations to wood decay.</title>
        <authorList>
            <person name="Hage H."/>
            <person name="Miyauchi S."/>
            <person name="Viragh M."/>
            <person name="Drula E."/>
            <person name="Min B."/>
            <person name="Chaduli D."/>
            <person name="Navarro D."/>
            <person name="Favel A."/>
            <person name="Norest M."/>
            <person name="Lesage-Meessen L."/>
            <person name="Balint B."/>
            <person name="Merenyi Z."/>
            <person name="de Eugenio L."/>
            <person name="Morin E."/>
            <person name="Martinez A.T."/>
            <person name="Baldrian P."/>
            <person name="Stursova M."/>
            <person name="Martinez M.J."/>
            <person name="Novotny C."/>
            <person name="Magnuson J.K."/>
            <person name="Spatafora J.W."/>
            <person name="Maurice S."/>
            <person name="Pangilinan J."/>
            <person name="Andreopoulos W."/>
            <person name="LaButti K."/>
            <person name="Hundley H."/>
            <person name="Na H."/>
            <person name="Kuo A."/>
            <person name="Barry K."/>
            <person name="Lipzen A."/>
            <person name="Henrissat B."/>
            <person name="Riley R."/>
            <person name="Ahrendt S."/>
            <person name="Nagy L.G."/>
            <person name="Grigoriev I.V."/>
            <person name="Martin F."/>
            <person name="Rosso M.N."/>
        </authorList>
    </citation>
    <scope>NUCLEOTIDE SEQUENCE</scope>
    <source>
        <strain evidence="1">CBS 384.51</strain>
    </source>
</reference>
<name>A0ACB8UI76_9APHY</name>